<dbReference type="Proteomes" id="UP001500655">
    <property type="component" value="Unassembled WGS sequence"/>
</dbReference>
<gene>
    <name evidence="2" type="ORF">GCM10009681_27880</name>
</gene>
<name>A0ABP4WM97_9ACTN</name>
<dbReference type="RefSeq" id="WP_344081284.1">
    <property type="nucleotide sequence ID" value="NZ_BAAALS010000012.1"/>
</dbReference>
<proteinExistence type="predicted"/>
<evidence type="ECO:0000313" key="3">
    <source>
        <dbReference type="Proteomes" id="UP001500655"/>
    </source>
</evidence>
<evidence type="ECO:0008006" key="4">
    <source>
        <dbReference type="Google" id="ProtNLM"/>
    </source>
</evidence>
<evidence type="ECO:0000313" key="2">
    <source>
        <dbReference type="EMBL" id="GAA1755140.1"/>
    </source>
</evidence>
<organism evidence="2 3">
    <name type="scientific">Luedemannella helvata</name>
    <dbReference type="NCBI Taxonomy" id="349315"/>
    <lineage>
        <taxon>Bacteria</taxon>
        <taxon>Bacillati</taxon>
        <taxon>Actinomycetota</taxon>
        <taxon>Actinomycetes</taxon>
        <taxon>Micromonosporales</taxon>
        <taxon>Micromonosporaceae</taxon>
        <taxon>Luedemannella</taxon>
    </lineage>
</organism>
<comment type="caution">
    <text evidence="2">The sequence shown here is derived from an EMBL/GenBank/DDBJ whole genome shotgun (WGS) entry which is preliminary data.</text>
</comment>
<reference evidence="3" key="1">
    <citation type="journal article" date="2019" name="Int. J. Syst. Evol. Microbiol.">
        <title>The Global Catalogue of Microorganisms (GCM) 10K type strain sequencing project: providing services to taxonomists for standard genome sequencing and annotation.</title>
        <authorList>
            <consortium name="The Broad Institute Genomics Platform"/>
            <consortium name="The Broad Institute Genome Sequencing Center for Infectious Disease"/>
            <person name="Wu L."/>
            <person name="Ma J."/>
        </authorList>
    </citation>
    <scope>NUCLEOTIDE SEQUENCE [LARGE SCALE GENOMIC DNA]</scope>
    <source>
        <strain evidence="3">JCM 13249</strain>
    </source>
</reference>
<evidence type="ECO:0000256" key="1">
    <source>
        <dbReference type="SAM" id="SignalP"/>
    </source>
</evidence>
<accession>A0ABP4WM97</accession>
<protein>
    <recommendedName>
        <fullName evidence="4">Secreted protein</fullName>
    </recommendedName>
</protein>
<keyword evidence="3" id="KW-1185">Reference proteome</keyword>
<feature type="chain" id="PRO_5046452898" description="Secreted protein" evidence="1">
    <location>
        <begin position="42"/>
        <end position="155"/>
    </location>
</feature>
<keyword evidence="1" id="KW-0732">Signal</keyword>
<feature type="signal peptide" evidence="1">
    <location>
        <begin position="1"/>
        <end position="41"/>
    </location>
</feature>
<sequence>MNTRKPAEAWRLRRRLSASAAALMLLVTGATVLGTAGPAFAAGCRTAPYSEDYIGLVDIFASHESWAWGDFGPYYATSQCADIQVQSIPSLGDAAHPLYACVIFVNYTSSCNYWTYVPAGEWRNIATNVKDGTKFLIRLNVDLGTYYSAGVRGDW</sequence>
<dbReference type="EMBL" id="BAAALS010000012">
    <property type="protein sequence ID" value="GAA1755140.1"/>
    <property type="molecule type" value="Genomic_DNA"/>
</dbReference>